<evidence type="ECO:0000313" key="1">
    <source>
        <dbReference type="EMBL" id="MBW79191.1"/>
    </source>
</evidence>
<dbReference type="AlphaFoldDB" id="A0A2M4DNT8"/>
<dbReference type="EMBL" id="GGFL01015013">
    <property type="protein sequence ID" value="MBW79191.1"/>
    <property type="molecule type" value="Transcribed_RNA"/>
</dbReference>
<protein>
    <submittedName>
        <fullName evidence="1">Uncharacterized protein</fullName>
    </submittedName>
</protein>
<organism evidence="1">
    <name type="scientific">Anopheles darlingi</name>
    <name type="common">Mosquito</name>
    <dbReference type="NCBI Taxonomy" id="43151"/>
    <lineage>
        <taxon>Eukaryota</taxon>
        <taxon>Metazoa</taxon>
        <taxon>Ecdysozoa</taxon>
        <taxon>Arthropoda</taxon>
        <taxon>Hexapoda</taxon>
        <taxon>Insecta</taxon>
        <taxon>Pterygota</taxon>
        <taxon>Neoptera</taxon>
        <taxon>Endopterygota</taxon>
        <taxon>Diptera</taxon>
        <taxon>Nematocera</taxon>
        <taxon>Culicoidea</taxon>
        <taxon>Culicidae</taxon>
        <taxon>Anophelinae</taxon>
        <taxon>Anopheles</taxon>
    </lineage>
</organism>
<sequence length="131" mass="14171">MVPGACLTIPLLLPRLGGFAPRLVCRPLPPKPPPPPPTACLRPVLWWVDPNEIGSLPESSPFMLVCVFFLCSSAASWLRADFLRPRCRTTLNPPWDWGSVVFATPWASAGYSGSPGTPRCAGAAKRPRFGC</sequence>
<accession>A0A2M4DNT8</accession>
<proteinExistence type="predicted"/>
<reference evidence="1" key="1">
    <citation type="submission" date="2018-01" db="EMBL/GenBank/DDBJ databases">
        <title>An insight into the sialome of Amazonian anophelines.</title>
        <authorList>
            <person name="Ribeiro J.M."/>
            <person name="Scarpassa V."/>
            <person name="Calvo E."/>
        </authorList>
    </citation>
    <scope>NUCLEOTIDE SEQUENCE</scope>
</reference>
<name>A0A2M4DNT8_ANODA</name>